<dbReference type="PANTHER" id="PTHR43420:SF52">
    <property type="entry name" value="N-ACETYLTRANSFERASE YODP"/>
    <property type="match status" value="1"/>
</dbReference>
<accession>A0A0C2SAF3</accession>
<evidence type="ECO:0000259" key="3">
    <source>
        <dbReference type="PROSITE" id="PS51186"/>
    </source>
</evidence>
<dbReference type="PROSITE" id="PS51186">
    <property type="entry name" value="GNAT"/>
    <property type="match status" value="2"/>
</dbReference>
<dbReference type="InterPro" id="IPR016181">
    <property type="entry name" value="Acyl_CoA_acyltransferase"/>
</dbReference>
<proteinExistence type="predicted"/>
<dbReference type="InterPro" id="IPR050680">
    <property type="entry name" value="YpeA/RimI_acetyltransf"/>
</dbReference>
<dbReference type="GO" id="GO:0016747">
    <property type="term" value="F:acyltransferase activity, transferring groups other than amino-acyl groups"/>
    <property type="evidence" value="ECO:0007669"/>
    <property type="project" value="InterPro"/>
</dbReference>
<dbReference type="Proteomes" id="UP000031972">
    <property type="component" value="Unassembled WGS sequence"/>
</dbReference>
<dbReference type="Gene3D" id="3.40.630.30">
    <property type="match status" value="2"/>
</dbReference>
<keyword evidence="5" id="KW-1185">Reference proteome</keyword>
<dbReference type="PATRIC" id="fig|220754.4.peg.835"/>
<name>A0A0C2SAF3_9BACL</name>
<evidence type="ECO:0000313" key="4">
    <source>
        <dbReference type="EMBL" id="KIL50934.1"/>
    </source>
</evidence>
<dbReference type="RefSeq" id="WP_041055174.1">
    <property type="nucleotide sequence ID" value="NZ_JXRR01000008.1"/>
</dbReference>
<feature type="domain" description="N-acetyltransferase" evidence="3">
    <location>
        <begin position="2"/>
        <end position="133"/>
    </location>
</feature>
<keyword evidence="1" id="KW-0808">Transferase</keyword>
<dbReference type="PANTHER" id="PTHR43420">
    <property type="entry name" value="ACETYLTRANSFERASE"/>
    <property type="match status" value="1"/>
</dbReference>
<feature type="domain" description="N-acetyltransferase" evidence="3">
    <location>
        <begin position="141"/>
        <end position="273"/>
    </location>
</feature>
<dbReference type="SUPFAM" id="SSF55729">
    <property type="entry name" value="Acyl-CoA N-acyltransferases (Nat)"/>
    <property type="match status" value="2"/>
</dbReference>
<sequence length="273" mass="31670">MLSKNELNEIDVLKKICEKHDGVNLKLNEDWLAMDNPDGLKVYKAYEENQLIGFLAIYGFGLTAEVCGMVHPAHRRKGIFTSFKEEAERYFKQKKYTKVLLNTPADSLSGKAYLETLACTYSFTEYQMMWKPASLSPSNQAVVRKARAEDKELELRLDIEAFETTREEAEQHWDLRNQEHGQTNYIIEHAGSSVGKLRIHRADNQLWIYGFAILPIYQGKGIGRSALQQVIQKHSISKKEIHLEVQADHQHTLELYQSCGFEVYHSQDYYRYE</sequence>
<reference evidence="4 5" key="1">
    <citation type="submission" date="2015-01" db="EMBL/GenBank/DDBJ databases">
        <title>Jeotgalibacillus campisalis genome sequencing.</title>
        <authorList>
            <person name="Goh K.M."/>
            <person name="Chan K.-G."/>
            <person name="Yaakop A.S."/>
            <person name="Ee R."/>
            <person name="Gan H.M."/>
            <person name="Chan C.S."/>
        </authorList>
    </citation>
    <scope>NUCLEOTIDE SEQUENCE [LARGE SCALE GENOMIC DNA]</scope>
    <source>
        <strain evidence="4 5">SF-57</strain>
    </source>
</reference>
<comment type="caution">
    <text evidence="4">The sequence shown here is derived from an EMBL/GenBank/DDBJ whole genome shotgun (WGS) entry which is preliminary data.</text>
</comment>
<dbReference type="AlphaFoldDB" id="A0A0C2SAF3"/>
<gene>
    <name evidence="4" type="ORF">KR50_08150</name>
</gene>
<dbReference type="EMBL" id="JXRR01000008">
    <property type="protein sequence ID" value="KIL50934.1"/>
    <property type="molecule type" value="Genomic_DNA"/>
</dbReference>
<evidence type="ECO:0000256" key="1">
    <source>
        <dbReference type="ARBA" id="ARBA00022679"/>
    </source>
</evidence>
<dbReference type="InterPro" id="IPR000182">
    <property type="entry name" value="GNAT_dom"/>
</dbReference>
<dbReference type="Pfam" id="PF00583">
    <property type="entry name" value="Acetyltransf_1"/>
    <property type="match status" value="2"/>
</dbReference>
<dbReference type="CDD" id="cd04301">
    <property type="entry name" value="NAT_SF"/>
    <property type="match status" value="2"/>
</dbReference>
<keyword evidence="2" id="KW-0012">Acyltransferase</keyword>
<protein>
    <recommendedName>
        <fullName evidence="3">N-acetyltransferase domain-containing protein</fullName>
    </recommendedName>
</protein>
<evidence type="ECO:0000256" key="2">
    <source>
        <dbReference type="ARBA" id="ARBA00023315"/>
    </source>
</evidence>
<organism evidence="4 5">
    <name type="scientific">Jeotgalibacillus campisalis</name>
    <dbReference type="NCBI Taxonomy" id="220754"/>
    <lineage>
        <taxon>Bacteria</taxon>
        <taxon>Bacillati</taxon>
        <taxon>Bacillota</taxon>
        <taxon>Bacilli</taxon>
        <taxon>Bacillales</taxon>
        <taxon>Caryophanaceae</taxon>
        <taxon>Jeotgalibacillus</taxon>
    </lineage>
</organism>
<evidence type="ECO:0000313" key="5">
    <source>
        <dbReference type="Proteomes" id="UP000031972"/>
    </source>
</evidence>